<keyword evidence="3" id="KW-1185">Reference proteome</keyword>
<evidence type="ECO:0000313" key="3">
    <source>
        <dbReference type="Proteomes" id="UP001497392"/>
    </source>
</evidence>
<reference evidence="2 3" key="1">
    <citation type="submission" date="2024-06" db="EMBL/GenBank/DDBJ databases">
        <authorList>
            <person name="Kraege A."/>
            <person name="Thomma B."/>
        </authorList>
    </citation>
    <scope>NUCLEOTIDE SEQUENCE [LARGE SCALE GENOMIC DNA]</scope>
</reference>
<evidence type="ECO:0000313" key="2">
    <source>
        <dbReference type="EMBL" id="CAL5226678.1"/>
    </source>
</evidence>
<organism evidence="2 3">
    <name type="scientific">Coccomyxa viridis</name>
    <dbReference type="NCBI Taxonomy" id="1274662"/>
    <lineage>
        <taxon>Eukaryota</taxon>
        <taxon>Viridiplantae</taxon>
        <taxon>Chlorophyta</taxon>
        <taxon>core chlorophytes</taxon>
        <taxon>Trebouxiophyceae</taxon>
        <taxon>Trebouxiophyceae incertae sedis</taxon>
        <taxon>Coccomyxaceae</taxon>
        <taxon>Coccomyxa</taxon>
    </lineage>
</organism>
<sequence>MATNAGAASNPMEEQLQRQNSLLKSLLDKLQRKIALDRRRLVRIRDERDQAVYREARKTSRAKMTSAPLNRSIATVSAAKSNILPKPRPPQVYTVKHGDTFYGIHVPLGQKSKLSQCQVLVFEEQETAQQFAVALTNAKRRLGGTWPSRDPLKAGLLHKNNGNMSRADASLAVVRSDLHYLLTAAGVENFVLRWVTLNDAGRIDLMGRVDVHRADSEAIQAHLERKLGARTL</sequence>
<keyword evidence="1" id="KW-0175">Coiled coil</keyword>
<gene>
    <name evidence="2" type="primary">g9528</name>
    <name evidence="2" type="ORF">VP750_LOCUS8584</name>
</gene>
<protein>
    <submittedName>
        <fullName evidence="2">G9528 protein</fullName>
    </submittedName>
</protein>
<name>A0ABP1GA45_9CHLO</name>
<accession>A0ABP1GA45</accession>
<dbReference type="Proteomes" id="UP001497392">
    <property type="component" value="Unassembled WGS sequence"/>
</dbReference>
<proteinExistence type="predicted"/>
<dbReference type="EMBL" id="CAXHTA020000016">
    <property type="protein sequence ID" value="CAL5226678.1"/>
    <property type="molecule type" value="Genomic_DNA"/>
</dbReference>
<evidence type="ECO:0000256" key="1">
    <source>
        <dbReference type="SAM" id="Coils"/>
    </source>
</evidence>
<comment type="caution">
    <text evidence="2">The sequence shown here is derived from an EMBL/GenBank/DDBJ whole genome shotgun (WGS) entry which is preliminary data.</text>
</comment>
<feature type="coiled-coil region" evidence="1">
    <location>
        <begin position="13"/>
        <end position="47"/>
    </location>
</feature>